<sequence>MSKIATPGALQLVLFELEDRSQSHLIALYDLAPRYVFASRDGGRSAETAPAKGNFVASIKREFTYHGSTFHLTIQPARLTKMVNRDQVSRDQVNRDDGAAQTDGQTEIEYEVFPAEREQVVEHVVRRLAMDRSRLSLGGENRDKVQMRFTLYEIQRELKAVGHTLSIRDIRESLTILARSRIIIGKPAEGVKKGRGANLLESTAFPVLAIRSRPDLIGDEGGDEETHLQFNPLVSSAIRNLEFKPVSYQWLMRLKSPVSRWLYNRLSAEYDYSGAEVPGDLGARAMTLSADEIIKNSGMNVWSRRRDTLRAVTSAVDALVEEGILTSAEKLYDKVGARIEGITYVMLPSAKFLAQVRKAQAVESANVAAMRAITGDDRRPTDFVPVTPAATVEARARRAKRLTEEPPRLPMAEAG</sequence>
<dbReference type="RefSeq" id="WP_145674013.1">
    <property type="nucleotide sequence ID" value="NZ_VITF01000002.1"/>
</dbReference>
<evidence type="ECO:0000313" key="1">
    <source>
        <dbReference type="EMBL" id="TWA72891.1"/>
    </source>
</evidence>
<proteinExistence type="predicted"/>
<evidence type="ECO:0000313" key="2">
    <source>
        <dbReference type="Proteomes" id="UP000316083"/>
    </source>
</evidence>
<gene>
    <name evidence="1" type="ORF">FBZ82_102493</name>
</gene>
<evidence type="ECO:0008006" key="3">
    <source>
        <dbReference type="Google" id="ProtNLM"/>
    </source>
</evidence>
<organism evidence="1 2">
    <name type="scientific">Azospirillum brasilense</name>
    <dbReference type="NCBI Taxonomy" id="192"/>
    <lineage>
        <taxon>Bacteria</taxon>
        <taxon>Pseudomonadati</taxon>
        <taxon>Pseudomonadota</taxon>
        <taxon>Alphaproteobacteria</taxon>
        <taxon>Rhodospirillales</taxon>
        <taxon>Azospirillaceae</taxon>
        <taxon>Azospirillum</taxon>
    </lineage>
</organism>
<protein>
    <recommendedName>
        <fullName evidence="3">Plasmid replication protein</fullName>
    </recommendedName>
</protein>
<dbReference type="EMBL" id="VITF01000002">
    <property type="protein sequence ID" value="TWA72891.1"/>
    <property type="molecule type" value="Genomic_DNA"/>
</dbReference>
<comment type="caution">
    <text evidence="1">The sequence shown here is derived from an EMBL/GenBank/DDBJ whole genome shotgun (WGS) entry which is preliminary data.</text>
</comment>
<reference evidence="1 2" key="1">
    <citation type="submission" date="2019-06" db="EMBL/GenBank/DDBJ databases">
        <title>Genomic Encyclopedia of Type Strains, Phase IV (KMG-V): Genome sequencing to study the core and pangenomes of soil and plant-associated prokaryotes.</title>
        <authorList>
            <person name="Whitman W."/>
        </authorList>
    </citation>
    <scope>NUCLEOTIDE SEQUENCE [LARGE SCALE GENOMIC DNA]</scope>
    <source>
        <strain evidence="1 2">BR 11796</strain>
    </source>
</reference>
<name>A0A560BJU5_AZOBR</name>
<dbReference type="AlphaFoldDB" id="A0A560BJU5"/>
<accession>A0A560BJU5</accession>
<dbReference type="Proteomes" id="UP000316083">
    <property type="component" value="Unassembled WGS sequence"/>
</dbReference>